<accession>A0A7C9NZY0</accession>
<organism evidence="6 7">
    <name type="scientific">Sulfuriferula multivorans</name>
    <dbReference type="NCBI Taxonomy" id="1559896"/>
    <lineage>
        <taxon>Bacteria</taxon>
        <taxon>Pseudomonadati</taxon>
        <taxon>Pseudomonadota</taxon>
        <taxon>Betaproteobacteria</taxon>
        <taxon>Nitrosomonadales</taxon>
        <taxon>Sulfuricellaceae</taxon>
        <taxon>Sulfuriferula</taxon>
    </lineage>
</organism>
<comment type="caution">
    <text evidence="6">The sequence shown here is derived from an EMBL/GenBank/DDBJ whole genome shotgun (WGS) entry which is preliminary data.</text>
</comment>
<dbReference type="Pfam" id="PF02300">
    <property type="entry name" value="Fumarate_red_C"/>
    <property type="match status" value="1"/>
</dbReference>
<dbReference type="Gene3D" id="1.20.1300.10">
    <property type="entry name" value="Fumarate reductase/succinate dehydrogenase, transmembrane subunit"/>
    <property type="match status" value="1"/>
</dbReference>
<protein>
    <submittedName>
        <fullName evidence="6">Fumarate reductase subunit C</fullName>
    </submittedName>
</protein>
<dbReference type="AlphaFoldDB" id="A0A7C9NZY0"/>
<feature type="transmembrane region" description="Helical" evidence="5">
    <location>
        <begin position="69"/>
        <end position="89"/>
    </location>
</feature>
<sequence length="130" mass="14863">MSRRPYIQEVSPTAWFFKRPRYMRYMAREVTSIFIGIYTIIMLVGLARLSEGQAQYEGFLAALRQPLSIVFHVFALAFSLYNSFTWFNVAPKALPIQVGEGFMPDSVVAGGHYVVWVLLSLFILFWAGVI</sequence>
<gene>
    <name evidence="6" type="ORF">GZ085_09405</name>
</gene>
<dbReference type="EMBL" id="JAAFGW010000134">
    <property type="protein sequence ID" value="NDP48584.1"/>
    <property type="molecule type" value="Genomic_DNA"/>
</dbReference>
<dbReference type="Proteomes" id="UP000483432">
    <property type="component" value="Unassembled WGS sequence"/>
</dbReference>
<dbReference type="InterPro" id="IPR003510">
    <property type="entry name" value="Fumarate_red_C"/>
</dbReference>
<proteinExistence type="predicted"/>
<keyword evidence="3 5" id="KW-1133">Transmembrane helix</keyword>
<keyword evidence="2 5" id="KW-0812">Transmembrane</keyword>
<evidence type="ECO:0000256" key="5">
    <source>
        <dbReference type="SAM" id="Phobius"/>
    </source>
</evidence>
<name>A0A7C9NZY0_9PROT</name>
<evidence type="ECO:0000256" key="4">
    <source>
        <dbReference type="ARBA" id="ARBA00023136"/>
    </source>
</evidence>
<evidence type="ECO:0000313" key="6">
    <source>
        <dbReference type="EMBL" id="NDP48584.1"/>
    </source>
</evidence>
<dbReference type="GO" id="GO:0016020">
    <property type="term" value="C:membrane"/>
    <property type="evidence" value="ECO:0007669"/>
    <property type="project" value="InterPro"/>
</dbReference>
<evidence type="ECO:0000313" key="7">
    <source>
        <dbReference type="Proteomes" id="UP000483432"/>
    </source>
</evidence>
<feature type="transmembrane region" description="Helical" evidence="5">
    <location>
        <begin position="30"/>
        <end position="49"/>
    </location>
</feature>
<reference evidence="6 7" key="1">
    <citation type="submission" date="2019-09" db="EMBL/GenBank/DDBJ databases">
        <title>H2 Metabolism Revealed by Metagenomic Analysis in Subglacial Sediment of East Antarctica.</title>
        <authorList>
            <person name="Yang Z."/>
            <person name="Zhang Y."/>
            <person name="Lv Y."/>
            <person name="Yan W."/>
            <person name="Xiao X."/>
            <person name="Sun B."/>
            <person name="Ma H."/>
        </authorList>
    </citation>
    <scope>NUCLEOTIDE SEQUENCE [LARGE SCALE GENOMIC DNA]</scope>
    <source>
        <strain evidence="6">Bin2_2</strain>
    </source>
</reference>
<evidence type="ECO:0000256" key="2">
    <source>
        <dbReference type="ARBA" id="ARBA00022692"/>
    </source>
</evidence>
<feature type="transmembrane region" description="Helical" evidence="5">
    <location>
        <begin position="110"/>
        <end position="129"/>
    </location>
</feature>
<dbReference type="SUPFAM" id="SSF81343">
    <property type="entry name" value="Fumarate reductase respiratory complex transmembrane subunits"/>
    <property type="match status" value="1"/>
</dbReference>
<evidence type="ECO:0000256" key="1">
    <source>
        <dbReference type="ARBA" id="ARBA00022475"/>
    </source>
</evidence>
<keyword evidence="1" id="KW-1003">Cell membrane</keyword>
<keyword evidence="4 5" id="KW-0472">Membrane</keyword>
<evidence type="ECO:0000256" key="3">
    <source>
        <dbReference type="ARBA" id="ARBA00022989"/>
    </source>
</evidence>
<dbReference type="InterPro" id="IPR034804">
    <property type="entry name" value="SQR/QFR_C/D"/>
</dbReference>